<dbReference type="Proteomes" id="UP000499080">
    <property type="component" value="Unassembled WGS sequence"/>
</dbReference>
<keyword evidence="2" id="KW-1185">Reference proteome</keyword>
<organism evidence="1 2">
    <name type="scientific">Araneus ventricosus</name>
    <name type="common">Orbweaver spider</name>
    <name type="synonym">Epeira ventricosa</name>
    <dbReference type="NCBI Taxonomy" id="182803"/>
    <lineage>
        <taxon>Eukaryota</taxon>
        <taxon>Metazoa</taxon>
        <taxon>Ecdysozoa</taxon>
        <taxon>Arthropoda</taxon>
        <taxon>Chelicerata</taxon>
        <taxon>Arachnida</taxon>
        <taxon>Araneae</taxon>
        <taxon>Araneomorphae</taxon>
        <taxon>Entelegynae</taxon>
        <taxon>Araneoidea</taxon>
        <taxon>Araneidae</taxon>
        <taxon>Araneus</taxon>
    </lineage>
</organism>
<dbReference type="AlphaFoldDB" id="A0A4Y2CPH7"/>
<protein>
    <submittedName>
        <fullName evidence="1">Uncharacterized protein</fullName>
    </submittedName>
</protein>
<proteinExistence type="predicted"/>
<reference evidence="1 2" key="1">
    <citation type="journal article" date="2019" name="Sci. Rep.">
        <title>Orb-weaving spider Araneus ventricosus genome elucidates the spidroin gene catalogue.</title>
        <authorList>
            <person name="Kono N."/>
            <person name="Nakamura H."/>
            <person name="Ohtoshi R."/>
            <person name="Moran D.A.P."/>
            <person name="Shinohara A."/>
            <person name="Yoshida Y."/>
            <person name="Fujiwara M."/>
            <person name="Mori M."/>
            <person name="Tomita M."/>
            <person name="Arakawa K."/>
        </authorList>
    </citation>
    <scope>NUCLEOTIDE SEQUENCE [LARGE SCALE GENOMIC DNA]</scope>
</reference>
<sequence length="140" mass="15824">MNQTYYVILSKCIITTHITCNYSLSNSKLVLRVKLKLTSILNPQEIIRVSHCHTQVPSLLSHVGMNKFRQSTPFAIHENIGAVLIRQVTRSPANGIAERVLAESNEKVTNRVEYRNLACSPVRDNSSSKIQKFSVERSRS</sequence>
<comment type="caution">
    <text evidence="1">The sequence shown here is derived from an EMBL/GenBank/DDBJ whole genome shotgun (WGS) entry which is preliminary data.</text>
</comment>
<accession>A0A4Y2CPH7</accession>
<name>A0A4Y2CPH7_ARAVE</name>
<evidence type="ECO:0000313" key="1">
    <source>
        <dbReference type="EMBL" id="GBM05657.1"/>
    </source>
</evidence>
<evidence type="ECO:0000313" key="2">
    <source>
        <dbReference type="Proteomes" id="UP000499080"/>
    </source>
</evidence>
<gene>
    <name evidence="1" type="ORF">AVEN_175518_1</name>
</gene>
<dbReference type="EMBL" id="BGPR01000217">
    <property type="protein sequence ID" value="GBM05657.1"/>
    <property type="molecule type" value="Genomic_DNA"/>
</dbReference>